<keyword evidence="1" id="KW-1133">Transmembrane helix</keyword>
<gene>
    <name evidence="2" type="ORF">ESY86_11990</name>
</gene>
<dbReference type="Proteomes" id="UP000321578">
    <property type="component" value="Unassembled WGS sequence"/>
</dbReference>
<keyword evidence="1" id="KW-0472">Membrane</keyword>
<proteinExistence type="predicted"/>
<name>A0A5C6ZG82_9FLAO</name>
<evidence type="ECO:0000313" key="3">
    <source>
        <dbReference type="Proteomes" id="UP000321578"/>
    </source>
</evidence>
<dbReference type="EMBL" id="VORO01000012">
    <property type="protein sequence ID" value="TXD88680.1"/>
    <property type="molecule type" value="Genomic_DNA"/>
</dbReference>
<reference evidence="2 3" key="1">
    <citation type="submission" date="2019-08" db="EMBL/GenBank/DDBJ databases">
        <title>Genomes of Subsaximicrobium wynnwilliamsii strains.</title>
        <authorList>
            <person name="Bowman J.P."/>
        </authorList>
    </citation>
    <scope>NUCLEOTIDE SEQUENCE [LARGE SCALE GENOMIC DNA]</scope>
    <source>
        <strain evidence="2 3">2-80-2</strain>
    </source>
</reference>
<protein>
    <submittedName>
        <fullName evidence="2">Uncharacterized protein</fullName>
    </submittedName>
</protein>
<keyword evidence="3" id="KW-1185">Reference proteome</keyword>
<organism evidence="2 3">
    <name type="scientific">Subsaximicrobium wynnwilliamsii</name>
    <dbReference type="NCBI Taxonomy" id="291179"/>
    <lineage>
        <taxon>Bacteria</taxon>
        <taxon>Pseudomonadati</taxon>
        <taxon>Bacteroidota</taxon>
        <taxon>Flavobacteriia</taxon>
        <taxon>Flavobacteriales</taxon>
        <taxon>Flavobacteriaceae</taxon>
        <taxon>Subsaximicrobium</taxon>
    </lineage>
</organism>
<feature type="transmembrane region" description="Helical" evidence="1">
    <location>
        <begin position="18"/>
        <end position="37"/>
    </location>
</feature>
<dbReference type="RefSeq" id="WP_147086823.1">
    <property type="nucleotide sequence ID" value="NZ_VORM01000011.1"/>
</dbReference>
<comment type="caution">
    <text evidence="2">The sequence shown here is derived from an EMBL/GenBank/DDBJ whole genome shotgun (WGS) entry which is preliminary data.</text>
</comment>
<sequence>MTKPFENQKIKKRKFQRYFSYFLLGLALLLMLVQIAIINFKNGWNFDTILPLAVIFAVVLALLGHIIYNKRMRSRRKALKKIKKMSNSKVSAESSFK</sequence>
<accession>A0A5C6ZG82</accession>
<feature type="transmembrane region" description="Helical" evidence="1">
    <location>
        <begin position="49"/>
        <end position="68"/>
    </location>
</feature>
<evidence type="ECO:0000256" key="1">
    <source>
        <dbReference type="SAM" id="Phobius"/>
    </source>
</evidence>
<dbReference type="AlphaFoldDB" id="A0A5C6ZG82"/>
<keyword evidence="1" id="KW-0812">Transmembrane</keyword>
<evidence type="ECO:0000313" key="2">
    <source>
        <dbReference type="EMBL" id="TXD88680.1"/>
    </source>
</evidence>